<gene>
    <name evidence="5" type="ORF">CXZ10_10650</name>
</gene>
<dbReference type="RefSeq" id="WP_101289148.1">
    <property type="nucleotide sequence ID" value="NZ_FOUQ01000008.1"/>
</dbReference>
<dbReference type="AlphaFoldDB" id="A0A1I4UJF8"/>
<evidence type="ECO:0000256" key="3">
    <source>
        <dbReference type="ARBA" id="ARBA00023027"/>
    </source>
</evidence>
<name>A0A1I4UJF8_9HYPH</name>
<dbReference type="SUPFAM" id="SSF51735">
    <property type="entry name" value="NAD(P)-binding Rossmann-fold domains"/>
    <property type="match status" value="1"/>
</dbReference>
<evidence type="ECO:0000259" key="4">
    <source>
        <dbReference type="SMART" id="SM00822"/>
    </source>
</evidence>
<dbReference type="PANTHER" id="PTHR24321">
    <property type="entry name" value="DEHYDROGENASES, SHORT CHAIN"/>
    <property type="match status" value="1"/>
</dbReference>
<accession>A0A1I4UJF8</accession>
<dbReference type="PANTHER" id="PTHR24321:SF8">
    <property type="entry name" value="ESTRADIOL 17-BETA-DEHYDROGENASE 8-RELATED"/>
    <property type="match status" value="1"/>
</dbReference>
<evidence type="ECO:0000313" key="5">
    <source>
        <dbReference type="EMBL" id="PKR89139.1"/>
    </source>
</evidence>
<dbReference type="Pfam" id="PF13561">
    <property type="entry name" value="adh_short_C2"/>
    <property type="match status" value="1"/>
</dbReference>
<dbReference type="PROSITE" id="PS00061">
    <property type="entry name" value="ADH_SHORT"/>
    <property type="match status" value="1"/>
</dbReference>
<organism evidence="5 6">
    <name type="scientific">Pleomorphomonas diazotrophica</name>
    <dbReference type="NCBI Taxonomy" id="1166257"/>
    <lineage>
        <taxon>Bacteria</taxon>
        <taxon>Pseudomonadati</taxon>
        <taxon>Pseudomonadota</taxon>
        <taxon>Alphaproteobacteria</taxon>
        <taxon>Hyphomicrobiales</taxon>
        <taxon>Pleomorphomonadaceae</taxon>
        <taxon>Pleomorphomonas</taxon>
    </lineage>
</organism>
<evidence type="ECO:0000313" key="6">
    <source>
        <dbReference type="Proteomes" id="UP000233491"/>
    </source>
</evidence>
<comment type="similarity">
    <text evidence="1">Belongs to the short-chain dehydrogenases/reductases (SDR) family.</text>
</comment>
<keyword evidence="3" id="KW-0520">NAD</keyword>
<keyword evidence="6" id="KW-1185">Reference proteome</keyword>
<protein>
    <submittedName>
        <fullName evidence="5">Oxidoreductase</fullName>
    </submittedName>
</protein>
<dbReference type="GO" id="GO:0016491">
    <property type="term" value="F:oxidoreductase activity"/>
    <property type="evidence" value="ECO:0007669"/>
    <property type="project" value="UniProtKB-KW"/>
</dbReference>
<evidence type="ECO:0000256" key="2">
    <source>
        <dbReference type="ARBA" id="ARBA00023002"/>
    </source>
</evidence>
<dbReference type="InterPro" id="IPR002347">
    <property type="entry name" value="SDR_fam"/>
</dbReference>
<dbReference type="Proteomes" id="UP000233491">
    <property type="component" value="Unassembled WGS sequence"/>
</dbReference>
<dbReference type="PRINTS" id="PR00081">
    <property type="entry name" value="GDHRDH"/>
</dbReference>
<evidence type="ECO:0000256" key="1">
    <source>
        <dbReference type="ARBA" id="ARBA00006484"/>
    </source>
</evidence>
<proteinExistence type="inferred from homology"/>
<dbReference type="OrthoDB" id="9812986at2"/>
<dbReference type="FunFam" id="3.40.50.720:FF:000084">
    <property type="entry name" value="Short-chain dehydrogenase reductase"/>
    <property type="match status" value="1"/>
</dbReference>
<dbReference type="EMBL" id="PJNW01000007">
    <property type="protein sequence ID" value="PKR89139.1"/>
    <property type="molecule type" value="Genomic_DNA"/>
</dbReference>
<dbReference type="InterPro" id="IPR036291">
    <property type="entry name" value="NAD(P)-bd_dom_sf"/>
</dbReference>
<dbReference type="Gene3D" id="3.40.50.720">
    <property type="entry name" value="NAD(P)-binding Rossmann-like Domain"/>
    <property type="match status" value="1"/>
</dbReference>
<dbReference type="PRINTS" id="PR00080">
    <property type="entry name" value="SDRFAMILY"/>
</dbReference>
<keyword evidence="2" id="KW-0560">Oxidoreductase</keyword>
<reference evidence="5 6" key="1">
    <citation type="submission" date="2017-12" db="EMBL/GenBank/DDBJ databases">
        <title>Anaerobic carbon monoxide metabolism by Pleomorphomonas carboxyditropha sp. nov., a new mesophilic hydrogenogenic carboxidotroph.</title>
        <authorList>
            <person name="Esquivel-Elizondo S."/>
            <person name="Krajmalnik-Brown R."/>
        </authorList>
    </citation>
    <scope>NUCLEOTIDE SEQUENCE [LARGE SCALE GENOMIC DNA]</scope>
    <source>
        <strain evidence="5 6">R5-392</strain>
    </source>
</reference>
<dbReference type="NCBIfam" id="NF005559">
    <property type="entry name" value="PRK07231.1"/>
    <property type="match status" value="1"/>
</dbReference>
<dbReference type="InterPro" id="IPR057326">
    <property type="entry name" value="KR_dom"/>
</dbReference>
<feature type="domain" description="Ketoreductase" evidence="4">
    <location>
        <begin position="11"/>
        <end position="192"/>
    </location>
</feature>
<comment type="caution">
    <text evidence="5">The sequence shown here is derived from an EMBL/GenBank/DDBJ whole genome shotgun (WGS) entry which is preliminary data.</text>
</comment>
<dbReference type="InterPro" id="IPR020904">
    <property type="entry name" value="Sc_DH/Rdtase_CS"/>
</dbReference>
<sequence length="259" mass="26107">MTQGHERLVGKVALISGAGSGIGKATALTFAREGAALALLGRTAAKLEAVAEEIRRAGGKARSIAADVSDESAVAAAVDEVVATFGGLDIAFNNAGMLGSMAPLAEMPATEFDAVIGTNLRGVWLMARAEVRAMLASATRGSIINTSSFVARAASAGTTAYAASKAGVDAMTRALALEVGGNGIRVNSIAPGVIETEMFSGSGVPDAVRQALTNHAALKRLGQPDDIAEAALWLASDQAAFVTGQSILIDGGFAIPGLR</sequence>
<dbReference type="SMART" id="SM00822">
    <property type="entry name" value="PKS_KR"/>
    <property type="match status" value="1"/>
</dbReference>